<dbReference type="Gene3D" id="2.60.40.1120">
    <property type="entry name" value="Carboxypeptidase-like, regulatory domain"/>
    <property type="match status" value="1"/>
</dbReference>
<dbReference type="STRING" id="333140.AWW68_16500"/>
<dbReference type="SUPFAM" id="SSF49464">
    <property type="entry name" value="Carboxypeptidase regulatory domain-like"/>
    <property type="match status" value="1"/>
</dbReference>
<proteinExistence type="predicted"/>
<evidence type="ECO:0008006" key="4">
    <source>
        <dbReference type="Google" id="ProtNLM"/>
    </source>
</evidence>
<keyword evidence="3" id="KW-1185">Reference proteome</keyword>
<dbReference type="InterPro" id="IPR008969">
    <property type="entry name" value="CarboxyPept-like_regulatory"/>
</dbReference>
<dbReference type="RefSeq" id="WP_068224001.1">
    <property type="nucleotide sequence ID" value="NZ_LRPC01000028.1"/>
</dbReference>
<dbReference type="AlphaFoldDB" id="A0A150X687"/>
<feature type="signal peptide" evidence="1">
    <location>
        <begin position="1"/>
        <end position="20"/>
    </location>
</feature>
<protein>
    <recommendedName>
        <fullName evidence="4">Carboxypeptidase-like regulatory domain-containing protein</fullName>
    </recommendedName>
</protein>
<comment type="caution">
    <text evidence="2">The sequence shown here is derived from an EMBL/GenBank/DDBJ whole genome shotgun (WGS) entry which is preliminary data.</text>
</comment>
<evidence type="ECO:0000256" key="1">
    <source>
        <dbReference type="SAM" id="SignalP"/>
    </source>
</evidence>
<dbReference type="OrthoDB" id="1223654at2"/>
<gene>
    <name evidence="2" type="ORF">AWW68_16500</name>
</gene>
<feature type="chain" id="PRO_5007574264" description="Carboxypeptidase-like regulatory domain-containing protein" evidence="1">
    <location>
        <begin position="21"/>
        <end position="374"/>
    </location>
</feature>
<dbReference type="EMBL" id="LRPC01000028">
    <property type="protein sequence ID" value="KYG74247.1"/>
    <property type="molecule type" value="Genomic_DNA"/>
</dbReference>
<name>A0A150X687_9BACT</name>
<organism evidence="2 3">
    <name type="scientific">Roseivirga spongicola</name>
    <dbReference type="NCBI Taxonomy" id="333140"/>
    <lineage>
        <taxon>Bacteria</taxon>
        <taxon>Pseudomonadati</taxon>
        <taxon>Bacteroidota</taxon>
        <taxon>Cytophagia</taxon>
        <taxon>Cytophagales</taxon>
        <taxon>Roseivirgaceae</taxon>
        <taxon>Roseivirga</taxon>
    </lineage>
</organism>
<accession>A0A150X687</accession>
<sequence length="374" mass="43207">MRQQLSLITLLLFLSVGLKAQNGFTISGTVSDAETGETLPFANVFFAETTYGVNTDADGRFEIKVSEPGTYDLIIRFVGYKTYGLNIRLEDKRSLYFNVALTPEEVNLGSVTVTAEKDENWKRYLQIFKDTFLGFSKNASQCKILNEDDLDFYYDRKENALYAYSKVPIKVENKALGYLIDYYLEEFKVDYSKRLNTYFGYTVFTEMEAKTKRRARVWEENRRKAYEGSLQHFFSSVFEGKLEEEGYIVQVAKDVTNFGRVLDPTNVNLREWLDQGQSDLSRQLPFDNFLYVTYTKERETPEYVQKAKPGGKLNSVSASRLGEQISWISLAEGKEAIEFERTGYVYDPLSFYSSGYWGFEKVADMVPINYKPKQ</sequence>
<dbReference type="Proteomes" id="UP000075606">
    <property type="component" value="Unassembled WGS sequence"/>
</dbReference>
<evidence type="ECO:0000313" key="2">
    <source>
        <dbReference type="EMBL" id="KYG74247.1"/>
    </source>
</evidence>
<reference evidence="2 3" key="1">
    <citation type="submission" date="2016-01" db="EMBL/GenBank/DDBJ databases">
        <title>Genome sequencing of Roseivirga spongicola UST030701-084.</title>
        <authorList>
            <person name="Selvaratnam C."/>
            <person name="Thevarajoo S."/>
            <person name="Goh K.M."/>
            <person name="Ee R."/>
            <person name="Chan K.-G."/>
            <person name="Chong C.S."/>
        </authorList>
    </citation>
    <scope>NUCLEOTIDE SEQUENCE [LARGE SCALE GENOMIC DNA]</scope>
    <source>
        <strain evidence="2 3">UST030701-084</strain>
    </source>
</reference>
<evidence type="ECO:0000313" key="3">
    <source>
        <dbReference type="Proteomes" id="UP000075606"/>
    </source>
</evidence>
<keyword evidence="1" id="KW-0732">Signal</keyword>
<dbReference type="Pfam" id="PF13715">
    <property type="entry name" value="CarbopepD_reg_2"/>
    <property type="match status" value="1"/>
</dbReference>